<dbReference type="OrthoDB" id="6105938at2759"/>
<accession>A0A5N7B6G9</accession>
<keyword evidence="2" id="KW-1185">Reference proteome</keyword>
<sequence>MESGYDYSRFPGFQPNPSSSATSEFARLANHMGWKPGSKTYKREWANFTQSEFSRHFGAEGKLQNWQALCQELRLDVPTASITQCRKALSRVHVNLVDLIDSRRSGTLVQQFPSLRALRKYTLDSGKIFPRTAAKKDGFLKDLLRRII</sequence>
<evidence type="ECO:0000313" key="2">
    <source>
        <dbReference type="Proteomes" id="UP000326198"/>
    </source>
</evidence>
<dbReference type="PANTHER" id="PTHR38846">
    <property type="entry name" value="C3H1-TYPE DOMAIN-CONTAINING PROTEIN"/>
    <property type="match status" value="1"/>
</dbReference>
<dbReference type="AlphaFoldDB" id="A0A5N7B6G9"/>
<gene>
    <name evidence="1" type="ORF">BDV26DRAFT_264426</name>
</gene>
<evidence type="ECO:0000313" key="1">
    <source>
        <dbReference type="EMBL" id="KAE8377106.1"/>
    </source>
</evidence>
<organism evidence="1 2">
    <name type="scientific">Aspergillus bertholletiae</name>
    <dbReference type="NCBI Taxonomy" id="1226010"/>
    <lineage>
        <taxon>Eukaryota</taxon>
        <taxon>Fungi</taxon>
        <taxon>Dikarya</taxon>
        <taxon>Ascomycota</taxon>
        <taxon>Pezizomycotina</taxon>
        <taxon>Eurotiomycetes</taxon>
        <taxon>Eurotiomycetidae</taxon>
        <taxon>Eurotiales</taxon>
        <taxon>Aspergillaceae</taxon>
        <taxon>Aspergillus</taxon>
        <taxon>Aspergillus subgen. Circumdati</taxon>
    </lineage>
</organism>
<dbReference type="EMBL" id="ML736229">
    <property type="protein sequence ID" value="KAE8377106.1"/>
    <property type="molecule type" value="Genomic_DNA"/>
</dbReference>
<dbReference type="Proteomes" id="UP000326198">
    <property type="component" value="Unassembled WGS sequence"/>
</dbReference>
<proteinExistence type="predicted"/>
<dbReference type="PANTHER" id="PTHR38846:SF1">
    <property type="entry name" value="C3H1-TYPE DOMAIN-CONTAINING PROTEIN"/>
    <property type="match status" value="1"/>
</dbReference>
<protein>
    <submittedName>
        <fullName evidence="1">Uncharacterized protein</fullName>
    </submittedName>
</protein>
<name>A0A5N7B6G9_9EURO</name>
<reference evidence="1 2" key="1">
    <citation type="submission" date="2019-04" db="EMBL/GenBank/DDBJ databases">
        <title>Friends and foes A comparative genomics studyof 23 Aspergillus species from section Flavi.</title>
        <authorList>
            <consortium name="DOE Joint Genome Institute"/>
            <person name="Kjaerbolling I."/>
            <person name="Vesth T."/>
            <person name="Frisvad J.C."/>
            <person name="Nybo J.L."/>
            <person name="Theobald S."/>
            <person name="Kildgaard S."/>
            <person name="Isbrandt T."/>
            <person name="Kuo A."/>
            <person name="Sato A."/>
            <person name="Lyhne E.K."/>
            <person name="Kogle M.E."/>
            <person name="Wiebenga A."/>
            <person name="Kun R.S."/>
            <person name="Lubbers R.J."/>
            <person name="Makela M.R."/>
            <person name="Barry K."/>
            <person name="Chovatia M."/>
            <person name="Clum A."/>
            <person name="Daum C."/>
            <person name="Haridas S."/>
            <person name="He G."/>
            <person name="LaButti K."/>
            <person name="Lipzen A."/>
            <person name="Mondo S."/>
            <person name="Riley R."/>
            <person name="Salamov A."/>
            <person name="Simmons B.A."/>
            <person name="Magnuson J.K."/>
            <person name="Henrissat B."/>
            <person name="Mortensen U.H."/>
            <person name="Larsen T.O."/>
            <person name="Devries R.P."/>
            <person name="Grigoriev I.V."/>
            <person name="Machida M."/>
            <person name="Baker S.E."/>
            <person name="Andersen M.R."/>
        </authorList>
    </citation>
    <scope>NUCLEOTIDE SEQUENCE [LARGE SCALE GENOMIC DNA]</scope>
    <source>
        <strain evidence="1 2">IBT 29228</strain>
    </source>
</reference>